<reference evidence="1" key="1">
    <citation type="submission" date="2014-09" db="EMBL/GenBank/DDBJ databases">
        <title>Draft genome sequence of an oleaginous Mucoromycotina fungus Mucor ambiguus NBRC6742.</title>
        <authorList>
            <person name="Takeda I."/>
            <person name="Yamane N."/>
            <person name="Morita T."/>
            <person name="Tamano K."/>
            <person name="Machida M."/>
            <person name="Baker S."/>
            <person name="Koike H."/>
        </authorList>
    </citation>
    <scope>NUCLEOTIDE SEQUENCE</scope>
    <source>
        <strain evidence="1">NBRC 6742</strain>
    </source>
</reference>
<keyword evidence="2" id="KW-1185">Reference proteome</keyword>
<evidence type="ECO:0000313" key="1">
    <source>
        <dbReference type="EMBL" id="GAN08533.1"/>
    </source>
</evidence>
<proteinExistence type="predicted"/>
<accession>A0A0C9N1R8</accession>
<evidence type="ECO:0008006" key="3">
    <source>
        <dbReference type="Google" id="ProtNLM"/>
    </source>
</evidence>
<dbReference type="EMBL" id="DF836498">
    <property type="protein sequence ID" value="GAN08533.1"/>
    <property type="molecule type" value="Genomic_DNA"/>
</dbReference>
<protein>
    <recommendedName>
        <fullName evidence="3">Chromo domain-containing protein</fullName>
    </recommendedName>
</protein>
<gene>
    <name evidence="1" type="ORF">MAM1_0209d08047</name>
</gene>
<sequence length="137" mass="16288">MYSQRLKSTHVYPDVADSVLKSIYIPVISQRVRDQYVRPDSIHMYIPPELNYDSDEDSKLEAAREKLKSKYKDMRIEKVTRRFKNATGQVKYAVIWVNNPIEEMVPSKALQDHKDWDLVEHFEYQQAIRAAKKDHIY</sequence>
<name>A0A0C9N1R8_9FUNG</name>
<dbReference type="AlphaFoldDB" id="A0A0C9N1R8"/>
<evidence type="ECO:0000313" key="2">
    <source>
        <dbReference type="Proteomes" id="UP000053815"/>
    </source>
</evidence>
<dbReference type="Proteomes" id="UP000053815">
    <property type="component" value="Unassembled WGS sequence"/>
</dbReference>
<dbReference type="OrthoDB" id="2251949at2759"/>
<organism evidence="1">
    <name type="scientific">Mucor ambiguus</name>
    <dbReference type="NCBI Taxonomy" id="91626"/>
    <lineage>
        <taxon>Eukaryota</taxon>
        <taxon>Fungi</taxon>
        <taxon>Fungi incertae sedis</taxon>
        <taxon>Mucoromycota</taxon>
        <taxon>Mucoromycotina</taxon>
        <taxon>Mucoromycetes</taxon>
        <taxon>Mucorales</taxon>
        <taxon>Mucorineae</taxon>
        <taxon>Mucoraceae</taxon>
        <taxon>Mucor</taxon>
    </lineage>
</organism>